<feature type="region of interest" description="Disordered" evidence="1">
    <location>
        <begin position="110"/>
        <end position="129"/>
    </location>
</feature>
<keyword evidence="3" id="KW-1185">Reference proteome</keyword>
<feature type="region of interest" description="Disordered" evidence="1">
    <location>
        <begin position="36"/>
        <end position="93"/>
    </location>
</feature>
<organism evidence="2 3">
    <name type="scientific">Falsiroseomonas oleicola</name>
    <dbReference type="NCBI Taxonomy" id="2801474"/>
    <lineage>
        <taxon>Bacteria</taxon>
        <taxon>Pseudomonadati</taxon>
        <taxon>Pseudomonadota</taxon>
        <taxon>Alphaproteobacteria</taxon>
        <taxon>Acetobacterales</taxon>
        <taxon>Roseomonadaceae</taxon>
        <taxon>Falsiroseomonas</taxon>
    </lineage>
</organism>
<evidence type="ECO:0000256" key="1">
    <source>
        <dbReference type="SAM" id="MobiDB-lite"/>
    </source>
</evidence>
<gene>
    <name evidence="2" type="ORF">JJQ90_18945</name>
</gene>
<evidence type="ECO:0000313" key="2">
    <source>
        <dbReference type="EMBL" id="MBU8545808.1"/>
    </source>
</evidence>
<accession>A0ABS6HAU5</accession>
<feature type="compositionally biased region" description="Low complexity" evidence="1">
    <location>
        <begin position="36"/>
        <end position="45"/>
    </location>
</feature>
<feature type="compositionally biased region" description="Basic residues" evidence="1">
    <location>
        <begin position="119"/>
        <end position="129"/>
    </location>
</feature>
<evidence type="ECO:0000313" key="3">
    <source>
        <dbReference type="Proteomes" id="UP000689967"/>
    </source>
</evidence>
<reference evidence="2 3" key="1">
    <citation type="submission" date="2021-01" db="EMBL/GenBank/DDBJ databases">
        <title>Roseomonas sp. nov, a bacterium isolated from an oil production mixture in Yumen Oilfield.</title>
        <authorList>
            <person name="Wu D."/>
        </authorList>
    </citation>
    <scope>NUCLEOTIDE SEQUENCE [LARGE SCALE GENOMIC DNA]</scope>
    <source>
        <strain evidence="2 3">ROY-5-3</strain>
    </source>
</reference>
<proteinExistence type="predicted"/>
<protein>
    <submittedName>
        <fullName evidence="2">Uncharacterized protein</fullName>
    </submittedName>
</protein>
<dbReference type="EMBL" id="JAERQM010000006">
    <property type="protein sequence ID" value="MBU8545808.1"/>
    <property type="molecule type" value="Genomic_DNA"/>
</dbReference>
<comment type="caution">
    <text evidence="2">The sequence shown here is derived from an EMBL/GenBank/DDBJ whole genome shotgun (WGS) entry which is preliminary data.</text>
</comment>
<feature type="compositionally biased region" description="Low complexity" evidence="1">
    <location>
        <begin position="77"/>
        <end position="93"/>
    </location>
</feature>
<name>A0ABS6HAU5_9PROT</name>
<sequence length="129" mass="13453">MAHPIAVAAAQALADLHQGPAAMAAHQALRRDLRAQMPALQAAGPQPQPIPRRLVDRHPLGPGIAGRRQGGGDIQRPRPGAAAAAQAGDQAPQHLIPMLAPEQVADPQILLPPAGAGQHQRRILGMPKR</sequence>
<dbReference type="Proteomes" id="UP000689967">
    <property type="component" value="Unassembled WGS sequence"/>
</dbReference>
<dbReference type="RefSeq" id="WP_216877836.1">
    <property type="nucleotide sequence ID" value="NZ_JAERQM010000006.1"/>
</dbReference>